<evidence type="ECO:0000256" key="2">
    <source>
        <dbReference type="SAM" id="SignalP"/>
    </source>
</evidence>
<feature type="compositionally biased region" description="Polar residues" evidence="1">
    <location>
        <begin position="19"/>
        <end position="30"/>
    </location>
</feature>
<feature type="compositionally biased region" description="Low complexity" evidence="1">
    <location>
        <begin position="84"/>
        <end position="104"/>
    </location>
</feature>
<dbReference type="EMBL" id="JARAYU010000001">
    <property type="protein sequence ID" value="MDX3699237.1"/>
    <property type="molecule type" value="Genomic_DNA"/>
</dbReference>
<feature type="region of interest" description="Disordered" evidence="1">
    <location>
        <begin position="67"/>
        <end position="111"/>
    </location>
</feature>
<dbReference type="Proteomes" id="UP001271274">
    <property type="component" value="Unassembled WGS sequence"/>
</dbReference>
<evidence type="ECO:0000313" key="3">
    <source>
        <dbReference type="EMBL" id="MDX3699237.1"/>
    </source>
</evidence>
<feature type="region of interest" description="Disordered" evidence="1">
    <location>
        <begin position="19"/>
        <end position="44"/>
    </location>
</feature>
<reference evidence="3 4" key="1">
    <citation type="journal article" date="2023" name="Microb. Genom.">
        <title>Mesoterricola silvestris gen. nov., sp. nov., Mesoterricola sediminis sp. nov., Geothrix oryzae sp. nov., Geothrix edaphica sp. nov., Geothrix rubra sp. nov., and Geothrix limicola sp. nov., six novel members of Acidobacteriota isolated from soils.</title>
        <authorList>
            <person name="Weisberg A.J."/>
            <person name="Pearce E."/>
            <person name="Kramer C.G."/>
            <person name="Chang J.H."/>
            <person name="Clarke C.R."/>
        </authorList>
    </citation>
    <scope>NUCLEOTIDE SEQUENCE [LARGE SCALE GENOMIC DNA]</scope>
    <source>
        <strain evidence="3 4">ID09-01A</strain>
    </source>
</reference>
<feature type="compositionally biased region" description="Low complexity" evidence="1">
    <location>
        <begin position="31"/>
        <end position="44"/>
    </location>
</feature>
<keyword evidence="4" id="KW-1185">Reference proteome</keyword>
<accession>A0ABU4NAY8</accession>
<organism evidence="3 4">
    <name type="scientific">Streptomyces europaeiscabiei</name>
    <dbReference type="NCBI Taxonomy" id="146819"/>
    <lineage>
        <taxon>Bacteria</taxon>
        <taxon>Bacillati</taxon>
        <taxon>Actinomycetota</taxon>
        <taxon>Actinomycetes</taxon>
        <taxon>Kitasatosporales</taxon>
        <taxon>Streptomycetaceae</taxon>
        <taxon>Streptomyces</taxon>
    </lineage>
</organism>
<proteinExistence type="predicted"/>
<gene>
    <name evidence="3" type="ORF">PV662_05575</name>
</gene>
<comment type="caution">
    <text evidence="3">The sequence shown here is derived from an EMBL/GenBank/DDBJ whole genome shotgun (WGS) entry which is preliminary data.</text>
</comment>
<evidence type="ECO:0000313" key="4">
    <source>
        <dbReference type="Proteomes" id="UP001271274"/>
    </source>
</evidence>
<dbReference type="RefSeq" id="WP_319061636.1">
    <property type="nucleotide sequence ID" value="NZ_JARAYT010000001.1"/>
</dbReference>
<feature type="signal peptide" evidence="2">
    <location>
        <begin position="1"/>
        <end position="18"/>
    </location>
</feature>
<sequence>MPLRAVAAGAVITPTVMATTGDSGTANAADTGTEGTMAGTTTGTFPRTLSEAATRAALVEAAFPVGPVGVRRGGTDETTGGGIRLRTPAAAGASGGRSATADARWPTAATC</sequence>
<feature type="chain" id="PRO_5047180156" evidence="2">
    <location>
        <begin position="19"/>
        <end position="111"/>
    </location>
</feature>
<name>A0ABU4NAY8_9ACTN</name>
<protein>
    <submittedName>
        <fullName evidence="3">Uncharacterized protein</fullName>
    </submittedName>
</protein>
<evidence type="ECO:0000256" key="1">
    <source>
        <dbReference type="SAM" id="MobiDB-lite"/>
    </source>
</evidence>
<keyword evidence="2" id="KW-0732">Signal</keyword>